<proteinExistence type="predicted"/>
<evidence type="ECO:0000313" key="1">
    <source>
        <dbReference type="EMBL" id="JAE21332.1"/>
    </source>
</evidence>
<reference evidence="1" key="1">
    <citation type="submission" date="2014-09" db="EMBL/GenBank/DDBJ databases">
        <authorList>
            <person name="Magalhaes I.L.F."/>
            <person name="Oliveira U."/>
            <person name="Santos F.R."/>
            <person name="Vidigal T.H.D.A."/>
            <person name="Brescovit A.D."/>
            <person name="Santos A.J."/>
        </authorList>
    </citation>
    <scope>NUCLEOTIDE SEQUENCE</scope>
    <source>
        <tissue evidence="1">Shoot tissue taken approximately 20 cm above the soil surface</tissue>
    </source>
</reference>
<protein>
    <submittedName>
        <fullName evidence="1">Uncharacterized protein</fullName>
    </submittedName>
</protein>
<name>A0A0A9GA28_ARUDO</name>
<sequence>MHPFSNIHNIKQNLQVPEEIVNRKFLTSQVPIFRTFAGKFEAFSCSPAVRAGD</sequence>
<dbReference type="AlphaFoldDB" id="A0A0A9GA28"/>
<organism evidence="1">
    <name type="scientific">Arundo donax</name>
    <name type="common">Giant reed</name>
    <name type="synonym">Donax arundinaceus</name>
    <dbReference type="NCBI Taxonomy" id="35708"/>
    <lineage>
        <taxon>Eukaryota</taxon>
        <taxon>Viridiplantae</taxon>
        <taxon>Streptophyta</taxon>
        <taxon>Embryophyta</taxon>
        <taxon>Tracheophyta</taxon>
        <taxon>Spermatophyta</taxon>
        <taxon>Magnoliopsida</taxon>
        <taxon>Liliopsida</taxon>
        <taxon>Poales</taxon>
        <taxon>Poaceae</taxon>
        <taxon>PACMAD clade</taxon>
        <taxon>Arundinoideae</taxon>
        <taxon>Arundineae</taxon>
        <taxon>Arundo</taxon>
    </lineage>
</organism>
<reference evidence="1" key="2">
    <citation type="journal article" date="2015" name="Data Brief">
        <title>Shoot transcriptome of the giant reed, Arundo donax.</title>
        <authorList>
            <person name="Barrero R.A."/>
            <person name="Guerrero F.D."/>
            <person name="Moolhuijzen P."/>
            <person name="Goolsby J.A."/>
            <person name="Tidwell J."/>
            <person name="Bellgard S.E."/>
            <person name="Bellgard M.I."/>
        </authorList>
    </citation>
    <scope>NUCLEOTIDE SEQUENCE</scope>
    <source>
        <tissue evidence="1">Shoot tissue taken approximately 20 cm above the soil surface</tissue>
    </source>
</reference>
<accession>A0A0A9GA28</accession>
<dbReference type="EMBL" id="GBRH01176564">
    <property type="protein sequence ID" value="JAE21332.1"/>
    <property type="molecule type" value="Transcribed_RNA"/>
</dbReference>